<dbReference type="InterPro" id="IPR011701">
    <property type="entry name" value="MFS"/>
</dbReference>
<keyword evidence="4 5" id="KW-0472">Membrane</keyword>
<keyword evidence="7" id="KW-1185">Reference proteome</keyword>
<evidence type="ECO:0000256" key="3">
    <source>
        <dbReference type="ARBA" id="ARBA00022989"/>
    </source>
</evidence>
<evidence type="ECO:0000313" key="6">
    <source>
        <dbReference type="EMBL" id="CDO56086.1"/>
    </source>
</evidence>
<evidence type="ECO:0000256" key="1">
    <source>
        <dbReference type="ARBA" id="ARBA00004141"/>
    </source>
</evidence>
<keyword evidence="2 5" id="KW-0812">Transmembrane</keyword>
<feature type="transmembrane region" description="Helical" evidence="5">
    <location>
        <begin position="28"/>
        <end position="48"/>
    </location>
</feature>
<feature type="transmembrane region" description="Helical" evidence="5">
    <location>
        <begin position="458"/>
        <end position="478"/>
    </location>
</feature>
<evidence type="ECO:0000256" key="4">
    <source>
        <dbReference type="ARBA" id="ARBA00023136"/>
    </source>
</evidence>
<dbReference type="Pfam" id="PF07690">
    <property type="entry name" value="MFS_1"/>
    <property type="match status" value="1"/>
</dbReference>
<feature type="transmembrane region" description="Helical" evidence="5">
    <location>
        <begin position="121"/>
        <end position="141"/>
    </location>
</feature>
<evidence type="ECO:0000256" key="5">
    <source>
        <dbReference type="SAM" id="Phobius"/>
    </source>
</evidence>
<accession>A0A0J9XGQ0</accession>
<dbReference type="AlphaFoldDB" id="A0A0J9XGQ0"/>
<dbReference type="Proteomes" id="UP000242525">
    <property type="component" value="Unassembled WGS sequence"/>
</dbReference>
<dbReference type="GO" id="GO:0022857">
    <property type="term" value="F:transmembrane transporter activity"/>
    <property type="evidence" value="ECO:0007669"/>
    <property type="project" value="InterPro"/>
</dbReference>
<dbReference type="STRING" id="1173061.A0A0J9XGQ0"/>
<dbReference type="GO" id="GO:0000329">
    <property type="term" value="C:fungal-type vacuole membrane"/>
    <property type="evidence" value="ECO:0007669"/>
    <property type="project" value="TreeGrafter"/>
</dbReference>
<dbReference type="PANTHER" id="PTHR21576">
    <property type="entry name" value="UNCHARACTERIZED NODULIN-LIKE PROTEIN"/>
    <property type="match status" value="1"/>
</dbReference>
<dbReference type="PANTHER" id="PTHR21576:SF158">
    <property type="entry name" value="RIBOSOMAL RNA-PROCESSING PROTEIN 12-LIKE CONSERVED DOMAIN-CONTAINING PROTEIN"/>
    <property type="match status" value="1"/>
</dbReference>
<comment type="subcellular location">
    <subcellularLocation>
        <location evidence="1">Membrane</location>
        <topology evidence="1">Multi-pass membrane protein</topology>
    </subcellularLocation>
</comment>
<gene>
    <name evidence="6" type="ORF">BN980_GECA13s02771g</name>
</gene>
<feature type="transmembrane region" description="Helical" evidence="5">
    <location>
        <begin position="346"/>
        <end position="367"/>
    </location>
</feature>
<dbReference type="EMBL" id="CCBN010000013">
    <property type="protein sequence ID" value="CDO56086.1"/>
    <property type="molecule type" value="Genomic_DNA"/>
</dbReference>
<dbReference type="OrthoDB" id="410267at2759"/>
<keyword evidence="3 5" id="KW-1133">Transmembrane helix</keyword>
<sequence length="503" mass="54664">MIGMMGSLGVSLLGSIAGFVTDHFGPTIPILVGSLCLLCGYLTIYASFVNQIKLFSLISLGSCLAGFGSTLAYSASIKTAAVNFPNNRGAAVAFPLAGFGLSAFFFSSLNSLFFEDNTPGLLAFLAGGTFLLCVFNSPFVVAPPPASKSGTDSFQSISETSEIFAPKPLYGTIIEDEDLEHNYLLANNLSVENLAQTTTDLTNPKLIFNKSYSNVPDPGCKKIFTKQQFVSVANKVCNTDFTSTKTETSSMEEEHSVSTLDMLATSEFWMQTAVLGLLSGTGQMYIYCCGYIVRALVFGNPNIDPKSIGNIQSFQVGLISICSFAGRLISGILSDFFTKSMRIQRLWMVFIASLFGLAAHLSIVFFISDPFHLWITSSLVGLSYGMTFGVFPTIVCDTFGIRHFSKNWGIVAMSPVLPVYIFNNLFGSIYDKNSSFEPGEGVALSHVCFKGPSCYSQVFQITSGVSLVTAILIVWMIYTEKHQALIKPRRVDMNKNDISYVEC</sequence>
<comment type="caution">
    <text evidence="6">The sequence shown here is derived from an EMBL/GenBank/DDBJ whole genome shotgun (WGS) entry which is preliminary data.</text>
</comment>
<feature type="transmembrane region" description="Helical" evidence="5">
    <location>
        <begin position="373"/>
        <end position="396"/>
    </location>
</feature>
<evidence type="ECO:0008006" key="8">
    <source>
        <dbReference type="Google" id="ProtNLM"/>
    </source>
</evidence>
<feature type="transmembrane region" description="Helical" evidence="5">
    <location>
        <begin position="55"/>
        <end position="77"/>
    </location>
</feature>
<dbReference type="SUPFAM" id="SSF103473">
    <property type="entry name" value="MFS general substrate transporter"/>
    <property type="match status" value="1"/>
</dbReference>
<reference evidence="6" key="1">
    <citation type="submission" date="2014-03" db="EMBL/GenBank/DDBJ databases">
        <authorList>
            <person name="Casaregola S."/>
        </authorList>
    </citation>
    <scope>NUCLEOTIDE SEQUENCE [LARGE SCALE GENOMIC DNA]</scope>
    <source>
        <strain evidence="6">CLIB 918</strain>
    </source>
</reference>
<evidence type="ECO:0000313" key="7">
    <source>
        <dbReference type="Proteomes" id="UP000242525"/>
    </source>
</evidence>
<proteinExistence type="predicted"/>
<name>A0A0J9XGQ0_GEOCN</name>
<organism evidence="6 7">
    <name type="scientific">Geotrichum candidum</name>
    <name type="common">Oospora lactis</name>
    <name type="synonym">Dipodascus geotrichum</name>
    <dbReference type="NCBI Taxonomy" id="1173061"/>
    <lineage>
        <taxon>Eukaryota</taxon>
        <taxon>Fungi</taxon>
        <taxon>Dikarya</taxon>
        <taxon>Ascomycota</taxon>
        <taxon>Saccharomycotina</taxon>
        <taxon>Dipodascomycetes</taxon>
        <taxon>Dipodascales</taxon>
        <taxon>Dipodascaceae</taxon>
        <taxon>Geotrichum</taxon>
    </lineage>
</organism>
<feature type="transmembrane region" description="Helical" evidence="5">
    <location>
        <begin position="89"/>
        <end position="109"/>
    </location>
</feature>
<protein>
    <recommendedName>
        <fullName evidence="8">Nodulin-like domain-containing protein</fullName>
    </recommendedName>
</protein>
<dbReference type="InterPro" id="IPR036259">
    <property type="entry name" value="MFS_trans_sf"/>
</dbReference>
<evidence type="ECO:0000256" key="2">
    <source>
        <dbReference type="ARBA" id="ARBA00022692"/>
    </source>
</evidence>
<feature type="transmembrane region" description="Helical" evidence="5">
    <location>
        <begin position="408"/>
        <end position="430"/>
    </location>
</feature>
<dbReference type="Gene3D" id="1.20.1250.20">
    <property type="entry name" value="MFS general substrate transporter like domains"/>
    <property type="match status" value="2"/>
</dbReference>